<dbReference type="InterPro" id="IPR021647">
    <property type="entry name" value="CusF_Ec"/>
</dbReference>
<feature type="chain" id="PRO_5020914070" evidence="6">
    <location>
        <begin position="26"/>
        <end position="535"/>
    </location>
</feature>
<dbReference type="FunFam" id="2.40.420.20:FF:000003">
    <property type="entry name" value="Cation efflux system protein cusB"/>
    <property type="match status" value="1"/>
</dbReference>
<dbReference type="Gene3D" id="2.40.30.170">
    <property type="match status" value="1"/>
</dbReference>
<dbReference type="GO" id="GO:0022857">
    <property type="term" value="F:transmembrane transporter activity"/>
    <property type="evidence" value="ECO:0007669"/>
    <property type="project" value="InterPro"/>
</dbReference>
<evidence type="ECO:0000259" key="7">
    <source>
        <dbReference type="Pfam" id="PF19335"/>
    </source>
</evidence>
<dbReference type="Gene3D" id="2.40.420.20">
    <property type="match status" value="1"/>
</dbReference>
<dbReference type="InterPro" id="IPR051909">
    <property type="entry name" value="MFP_Cation_Efflux"/>
</dbReference>
<dbReference type="InterPro" id="IPR058791">
    <property type="entry name" value="3HB_CusB"/>
</dbReference>
<accession>A0A4R8ITB6</accession>
<protein>
    <submittedName>
        <fullName evidence="12">Cu(I)/Ag(I) efflux system membrane fusion protein</fullName>
    </submittedName>
</protein>
<comment type="caution">
    <text evidence="12">The sequence shown here is derived from an EMBL/GenBank/DDBJ whole genome shotgun (WGS) entry which is preliminary data.</text>
</comment>
<dbReference type="InterPro" id="IPR058627">
    <property type="entry name" value="MdtA-like_C"/>
</dbReference>
<feature type="region of interest" description="Disordered" evidence="5">
    <location>
        <begin position="25"/>
        <end position="51"/>
    </location>
</feature>
<name>A0A4R8ITB6_9GAMM</name>
<dbReference type="Pfam" id="PF25919">
    <property type="entry name" value="BSH_CusB"/>
    <property type="match status" value="1"/>
</dbReference>
<dbReference type="GO" id="GO:0015679">
    <property type="term" value="P:plasma membrane copper ion transport"/>
    <property type="evidence" value="ECO:0007669"/>
    <property type="project" value="TreeGrafter"/>
</dbReference>
<dbReference type="InterPro" id="IPR042230">
    <property type="entry name" value="CusF_sf"/>
</dbReference>
<feature type="compositionally biased region" description="Basic and acidic residues" evidence="5">
    <location>
        <begin position="39"/>
        <end position="48"/>
    </location>
</feature>
<sequence>MKLTKGLIILCLGLLLAACSEDQSAADSGADNSGQQETALEHAEKHTDPNYVCPMHPQIVRDEPGTCPICGMDLVEKEQESDDQQQGEKEILYYQHPHDPSITSKEPKKDEMGMDFVPVYDDGGGSSVKVSPAVVNNMGVRTAKAERDTLWRKIDTVGYVAYDESQISHIHLRTEGWIEKLYVEAEGERVEKGELLYEVYAPELVNAQEEYVQALESGRKSLIRASRERLLALDIGAEQIDELRKTRQVSQYVKAYASQDGIVANLGVREGMYVMPKAEVMALADLSSVWIQAEVFESQVDWVEAGQPADVTLSYFPGRTWEGEVEYVYPNLNPRTRTLQVRLRFDNPDQTLKPNMFADVSIYGGARRDIVIIPQEALIRGGEEDRVILSLEEGRFKPRTVVAGMASGDWVEIKNGLEAGDRVVTSGQFLIDSEASLKASMQRMTSPEDETTAENEESTSAITGTGVLHELDPEANSVNMSHDPIPEIDWPEMTMDFKVKPDVDLEAFSPDDKVEFDLEKGDDGYVIKAMRKRKE</sequence>
<dbReference type="InterPro" id="IPR006143">
    <property type="entry name" value="RND_pump_MFP"/>
</dbReference>
<keyword evidence="3 6" id="KW-0732">Signal</keyword>
<evidence type="ECO:0000313" key="12">
    <source>
        <dbReference type="EMBL" id="TDY04236.1"/>
    </source>
</evidence>
<dbReference type="OrthoDB" id="9806939at2"/>
<dbReference type="PANTHER" id="PTHR30097">
    <property type="entry name" value="CATION EFFLUX SYSTEM PROTEIN CUSB"/>
    <property type="match status" value="1"/>
</dbReference>
<proteinExistence type="inferred from homology"/>
<organism evidence="12 13">
    <name type="scientific">Thiohalophilus thiocyanatoxydans</name>
    <dbReference type="NCBI Taxonomy" id="381308"/>
    <lineage>
        <taxon>Bacteria</taxon>
        <taxon>Pseudomonadati</taxon>
        <taxon>Pseudomonadota</taxon>
        <taxon>Gammaproteobacteria</taxon>
        <taxon>Thiohalomonadales</taxon>
        <taxon>Thiohalophilaceae</taxon>
        <taxon>Thiohalophilus</taxon>
    </lineage>
</organism>
<dbReference type="EMBL" id="SOQX01000001">
    <property type="protein sequence ID" value="TDY04236.1"/>
    <property type="molecule type" value="Genomic_DNA"/>
</dbReference>
<keyword evidence="2" id="KW-0813">Transport</keyword>
<feature type="signal peptide" evidence="6">
    <location>
        <begin position="1"/>
        <end position="25"/>
    </location>
</feature>
<dbReference type="Proteomes" id="UP000294914">
    <property type="component" value="Unassembled WGS sequence"/>
</dbReference>
<dbReference type="FunFam" id="2.40.30.170:FF:000010">
    <property type="entry name" value="Efflux RND transporter periplasmic adaptor subunit"/>
    <property type="match status" value="1"/>
</dbReference>
<evidence type="ECO:0000256" key="5">
    <source>
        <dbReference type="SAM" id="MobiDB-lite"/>
    </source>
</evidence>
<dbReference type="InterPro" id="IPR045800">
    <property type="entry name" value="HMBD"/>
</dbReference>
<dbReference type="GO" id="GO:0046914">
    <property type="term" value="F:transition metal ion binding"/>
    <property type="evidence" value="ECO:0007669"/>
    <property type="project" value="TreeGrafter"/>
</dbReference>
<evidence type="ECO:0000259" key="10">
    <source>
        <dbReference type="Pfam" id="PF25954"/>
    </source>
</evidence>
<feature type="domain" description="CusB-like beta-barrel" evidence="10">
    <location>
        <begin position="288"/>
        <end position="362"/>
    </location>
</feature>
<dbReference type="RefSeq" id="WP_134080969.1">
    <property type="nucleotide sequence ID" value="NZ_SOQX01000001.1"/>
</dbReference>
<evidence type="ECO:0000256" key="1">
    <source>
        <dbReference type="ARBA" id="ARBA00009477"/>
    </source>
</evidence>
<keyword evidence="4" id="KW-0406">Ion transport</keyword>
<feature type="domain" description="Multidrug resistance protein MdtA-like C-terminal permuted SH3" evidence="11">
    <location>
        <begin position="370"/>
        <end position="427"/>
    </location>
</feature>
<comment type="similarity">
    <text evidence="1">Belongs to the membrane fusion protein (MFP) (TC 8.A.1) family.</text>
</comment>
<evidence type="ECO:0000259" key="9">
    <source>
        <dbReference type="Pfam" id="PF25919"/>
    </source>
</evidence>
<dbReference type="Gene3D" id="2.40.50.320">
    <property type="entry name" value="Copper binding periplasmic protein CusF"/>
    <property type="match status" value="1"/>
</dbReference>
<evidence type="ECO:0000256" key="2">
    <source>
        <dbReference type="ARBA" id="ARBA00022448"/>
    </source>
</evidence>
<dbReference type="GO" id="GO:0030288">
    <property type="term" value="C:outer membrane-bounded periplasmic space"/>
    <property type="evidence" value="ECO:0007669"/>
    <property type="project" value="TreeGrafter"/>
</dbReference>
<dbReference type="PANTHER" id="PTHR30097:SF15">
    <property type="entry name" value="CATION EFFLUX SYSTEM PROTEIN CUSB"/>
    <property type="match status" value="1"/>
</dbReference>
<dbReference type="Pfam" id="PF11604">
    <property type="entry name" value="CusF_Ec"/>
    <property type="match status" value="1"/>
</dbReference>
<dbReference type="InterPro" id="IPR058792">
    <property type="entry name" value="Beta-barrel_RND_2"/>
</dbReference>
<dbReference type="Pfam" id="PF19335">
    <property type="entry name" value="HMBD"/>
    <property type="match status" value="1"/>
</dbReference>
<dbReference type="GO" id="GO:0016020">
    <property type="term" value="C:membrane"/>
    <property type="evidence" value="ECO:0007669"/>
    <property type="project" value="InterPro"/>
</dbReference>
<dbReference type="NCBIfam" id="TIGR01730">
    <property type="entry name" value="RND_mfp"/>
    <property type="match status" value="1"/>
</dbReference>
<evidence type="ECO:0000256" key="6">
    <source>
        <dbReference type="SAM" id="SignalP"/>
    </source>
</evidence>
<evidence type="ECO:0000259" key="11">
    <source>
        <dbReference type="Pfam" id="PF25967"/>
    </source>
</evidence>
<evidence type="ECO:0000256" key="3">
    <source>
        <dbReference type="ARBA" id="ARBA00022729"/>
    </source>
</evidence>
<dbReference type="GO" id="GO:0060003">
    <property type="term" value="P:copper ion export"/>
    <property type="evidence" value="ECO:0007669"/>
    <property type="project" value="TreeGrafter"/>
</dbReference>
<feature type="domain" description="CusB-like three alpha-helical bundle" evidence="8">
    <location>
        <begin position="203"/>
        <end position="250"/>
    </location>
</feature>
<feature type="compositionally biased region" description="Polar residues" evidence="5">
    <location>
        <begin position="25"/>
        <end position="38"/>
    </location>
</feature>
<dbReference type="PROSITE" id="PS51257">
    <property type="entry name" value="PROKAR_LIPOPROTEIN"/>
    <property type="match status" value="1"/>
</dbReference>
<dbReference type="AlphaFoldDB" id="A0A4R8ITB6"/>
<dbReference type="InterPro" id="IPR058790">
    <property type="entry name" value="BSH_CusB"/>
</dbReference>
<feature type="region of interest" description="Disordered" evidence="5">
    <location>
        <begin position="439"/>
        <end position="461"/>
    </location>
</feature>
<dbReference type="SUPFAM" id="SSF111369">
    <property type="entry name" value="HlyD-like secretion proteins"/>
    <property type="match status" value="1"/>
</dbReference>
<dbReference type="Pfam" id="PF25869">
    <property type="entry name" value="3HB_CusB"/>
    <property type="match status" value="1"/>
</dbReference>
<feature type="domain" description="CusB-like barrel-sandwich hybrid" evidence="9">
    <location>
        <begin position="168"/>
        <end position="283"/>
    </location>
</feature>
<feature type="domain" description="Heavy metal binding" evidence="7">
    <location>
        <begin position="50"/>
        <end position="77"/>
    </location>
</feature>
<evidence type="ECO:0000259" key="8">
    <source>
        <dbReference type="Pfam" id="PF25869"/>
    </source>
</evidence>
<reference evidence="12 13" key="1">
    <citation type="submission" date="2019-03" db="EMBL/GenBank/DDBJ databases">
        <title>Genomic Encyclopedia of Type Strains, Phase IV (KMG-IV): sequencing the most valuable type-strain genomes for metagenomic binning, comparative biology and taxonomic classification.</title>
        <authorList>
            <person name="Goeker M."/>
        </authorList>
    </citation>
    <scope>NUCLEOTIDE SEQUENCE [LARGE SCALE GENOMIC DNA]</scope>
    <source>
        <strain evidence="12 13">DSM 16326</strain>
    </source>
</reference>
<gene>
    <name evidence="12" type="ORF">EDC23_0609</name>
</gene>
<evidence type="ECO:0000256" key="4">
    <source>
        <dbReference type="ARBA" id="ARBA00023065"/>
    </source>
</evidence>
<dbReference type="Pfam" id="PF25967">
    <property type="entry name" value="RND-MFP_C"/>
    <property type="match status" value="1"/>
</dbReference>
<dbReference type="Pfam" id="PF25954">
    <property type="entry name" value="Beta-barrel_RND_2"/>
    <property type="match status" value="1"/>
</dbReference>
<dbReference type="Gene3D" id="6.10.140.730">
    <property type="match status" value="1"/>
</dbReference>
<keyword evidence="13" id="KW-1185">Reference proteome</keyword>
<evidence type="ECO:0000313" key="13">
    <source>
        <dbReference type="Proteomes" id="UP000294914"/>
    </source>
</evidence>
<feature type="compositionally biased region" description="Acidic residues" evidence="5">
    <location>
        <begin position="447"/>
        <end position="457"/>
    </location>
</feature>